<dbReference type="EMBL" id="JACETU010000007">
    <property type="protein sequence ID" value="KAF7423949.1"/>
    <property type="molecule type" value="Genomic_DNA"/>
</dbReference>
<protein>
    <submittedName>
        <fullName evidence="1">Uncharacterized protein</fullName>
    </submittedName>
</protein>
<dbReference type="AlphaFoldDB" id="A0A8H6ZPB1"/>
<comment type="caution">
    <text evidence="1">The sequence shown here is derived from an EMBL/GenBank/DDBJ whole genome shotgun (WGS) entry which is preliminary data.</text>
</comment>
<keyword evidence="2" id="KW-1185">Reference proteome</keyword>
<proteinExistence type="predicted"/>
<dbReference type="GeneID" id="59379065"/>
<reference evidence="1" key="1">
    <citation type="submission" date="2019-07" db="EMBL/GenBank/DDBJ databases">
        <authorList>
            <person name="Palmer J.M."/>
        </authorList>
    </citation>
    <scope>NUCLEOTIDE SEQUENCE</scope>
    <source>
        <strain evidence="1">PC9</strain>
    </source>
</reference>
<dbReference type="Proteomes" id="UP000623687">
    <property type="component" value="Unassembled WGS sequence"/>
</dbReference>
<sequence>MTAIDGLFLSRWKTHLVNTKNGLRYLLVLADNGSGELEAAVTKSSTEALENFVQFLGMGDVQPAWYKVAKI</sequence>
<organism evidence="1 2">
    <name type="scientific">Pleurotus ostreatus</name>
    <name type="common">Oyster mushroom</name>
    <name type="synonym">White-rot fungus</name>
    <dbReference type="NCBI Taxonomy" id="5322"/>
    <lineage>
        <taxon>Eukaryota</taxon>
        <taxon>Fungi</taxon>
        <taxon>Dikarya</taxon>
        <taxon>Basidiomycota</taxon>
        <taxon>Agaricomycotina</taxon>
        <taxon>Agaricomycetes</taxon>
        <taxon>Agaricomycetidae</taxon>
        <taxon>Agaricales</taxon>
        <taxon>Pleurotineae</taxon>
        <taxon>Pleurotaceae</taxon>
        <taxon>Pleurotus</taxon>
    </lineage>
</organism>
<evidence type="ECO:0000313" key="2">
    <source>
        <dbReference type="Proteomes" id="UP000623687"/>
    </source>
</evidence>
<dbReference type="RefSeq" id="XP_036628143.1">
    <property type="nucleotide sequence ID" value="XM_036778754.1"/>
</dbReference>
<evidence type="ECO:0000313" key="1">
    <source>
        <dbReference type="EMBL" id="KAF7423949.1"/>
    </source>
</evidence>
<gene>
    <name evidence="1" type="ORF">PC9H_009247</name>
</gene>
<dbReference type="OrthoDB" id="2951436at2759"/>
<name>A0A8H6ZPB1_PLEOS</name>
<accession>A0A8H6ZPB1</accession>
<dbReference type="VEuPathDB" id="FungiDB:PC9H_009247"/>